<proteinExistence type="predicted"/>
<protein>
    <submittedName>
        <fullName evidence="1">Uncharacterized protein</fullName>
    </submittedName>
</protein>
<reference evidence="2" key="1">
    <citation type="journal article" date="2011" name="MBio">
        <title>Novel metabolic attributes of the genus Cyanothece, comprising a group of unicellular nitrogen-fixing Cyanobacteria.</title>
        <authorList>
            <person name="Bandyopadhyay A."/>
            <person name="Elvitigala T."/>
            <person name="Welsh E."/>
            <person name="Stockel J."/>
            <person name="Liberton M."/>
            <person name="Min H."/>
            <person name="Sherman L.A."/>
            <person name="Pakrasi H.B."/>
        </authorList>
    </citation>
    <scope>NUCLEOTIDE SEQUENCE [LARGE SCALE GENOMIC DNA]</scope>
    <source>
        <strain evidence="2">PCC 7424</strain>
    </source>
</reference>
<evidence type="ECO:0000313" key="1">
    <source>
        <dbReference type="EMBL" id="ACK72498.1"/>
    </source>
</evidence>
<evidence type="ECO:0000313" key="2">
    <source>
        <dbReference type="Proteomes" id="UP000002384"/>
    </source>
</evidence>
<dbReference type="EMBL" id="CP001291">
    <property type="protein sequence ID" value="ACK72498.1"/>
    <property type="molecule type" value="Genomic_DNA"/>
</dbReference>
<name>B7KLC6_GLOC7</name>
<dbReference type="STRING" id="65393.PCC7424_4127"/>
<accession>B7KLC6</accession>
<dbReference type="HOGENOM" id="CLU_2768923_0_0_3"/>
<gene>
    <name evidence="1" type="ordered locus">PCC7424_4127</name>
</gene>
<dbReference type="Proteomes" id="UP000002384">
    <property type="component" value="Chromosome"/>
</dbReference>
<dbReference type="AlphaFoldDB" id="B7KLC6"/>
<dbReference type="RefSeq" id="WP_015956083.1">
    <property type="nucleotide sequence ID" value="NC_011729.1"/>
</dbReference>
<dbReference type="KEGG" id="cyc:PCC7424_4127"/>
<keyword evidence="2" id="KW-1185">Reference proteome</keyword>
<organism evidence="1 2">
    <name type="scientific">Gloeothece citriformis (strain PCC 7424)</name>
    <name type="common">Cyanothece sp. (strain PCC 7424)</name>
    <dbReference type="NCBI Taxonomy" id="65393"/>
    <lineage>
        <taxon>Bacteria</taxon>
        <taxon>Bacillati</taxon>
        <taxon>Cyanobacteriota</taxon>
        <taxon>Cyanophyceae</taxon>
        <taxon>Oscillatoriophycideae</taxon>
        <taxon>Chroococcales</taxon>
        <taxon>Aphanothecaceae</taxon>
        <taxon>Gloeothece</taxon>
        <taxon>Gloeothece citriformis</taxon>
    </lineage>
</organism>
<sequence length="69" mass="8117">MDKQDPAFNSISVLDHPSKKSQFILQLLSNRAIAPLRAKNQEFRQNPSLGIEQIYFKEYRIETQPIIWD</sequence>